<evidence type="ECO:0000256" key="2">
    <source>
        <dbReference type="ARBA" id="ARBA00010990"/>
    </source>
</evidence>
<evidence type="ECO:0000259" key="6">
    <source>
        <dbReference type="Pfam" id="PF01648"/>
    </source>
</evidence>
<feature type="domain" description="4'-phosphopantetheinyl transferase" evidence="6">
    <location>
        <begin position="90"/>
        <end position="191"/>
    </location>
</feature>
<sequence length="213" mass="24352">MIRTYLADITPLLERDTYEQCCGLVPDWRRRKAQRMRFAEGRAQSIGAWLLLEAARKETGAGGSHVYNLSHSGSYVMCALSDTAEAVRAGCDIETVKDAKMGVARRFFTESEYERLLEEEDGQKRADLFFRFWVLKESFMKATRQGMKLGMDEFEIGFDEQNRPVLLRQPAAFLEKYRYTEYNIEGTGAKMAVCTTAEVTAKEAKVVDFNHII</sequence>
<comment type="similarity">
    <text evidence="2">Belongs to the P-Pant transferase superfamily. Gsp/Sfp/HetI/AcpT family.</text>
</comment>
<dbReference type="GO" id="GO:0000287">
    <property type="term" value="F:magnesium ion binding"/>
    <property type="evidence" value="ECO:0007669"/>
    <property type="project" value="InterPro"/>
</dbReference>
<gene>
    <name evidence="7" type="ORF">CLOHYLEM_05994</name>
</gene>
<dbReference type="GO" id="GO:0006633">
    <property type="term" value="P:fatty acid biosynthetic process"/>
    <property type="evidence" value="ECO:0007669"/>
    <property type="project" value="InterPro"/>
</dbReference>
<evidence type="ECO:0000256" key="4">
    <source>
        <dbReference type="ARBA" id="ARBA00022723"/>
    </source>
</evidence>
<dbReference type="InterPro" id="IPR037143">
    <property type="entry name" value="4-PPantetheinyl_Trfase_dom_sf"/>
</dbReference>
<dbReference type="EMBL" id="ABYI02000022">
    <property type="protein sequence ID" value="EEG73988.1"/>
    <property type="molecule type" value="Genomic_DNA"/>
</dbReference>
<evidence type="ECO:0000256" key="5">
    <source>
        <dbReference type="ARBA" id="ARBA00022842"/>
    </source>
</evidence>
<dbReference type="PANTHER" id="PTHR12215">
    <property type="entry name" value="PHOSPHOPANTETHEINE TRANSFERASE"/>
    <property type="match status" value="1"/>
</dbReference>
<evidence type="ECO:0000256" key="1">
    <source>
        <dbReference type="ARBA" id="ARBA00001946"/>
    </source>
</evidence>
<reference evidence="7" key="2">
    <citation type="submission" date="2013-06" db="EMBL/GenBank/DDBJ databases">
        <title>Draft genome sequence of Clostridium hylemonae (DSM 15053).</title>
        <authorList>
            <person name="Sudarsanam P."/>
            <person name="Ley R."/>
            <person name="Guruge J."/>
            <person name="Turnbaugh P.J."/>
            <person name="Mahowald M."/>
            <person name="Liep D."/>
            <person name="Gordon J."/>
        </authorList>
    </citation>
    <scope>NUCLEOTIDE SEQUENCE</scope>
    <source>
        <strain evidence="7">DSM 15053</strain>
    </source>
</reference>
<evidence type="ECO:0000313" key="8">
    <source>
        <dbReference type="Proteomes" id="UP000004893"/>
    </source>
</evidence>
<dbReference type="InterPro" id="IPR008278">
    <property type="entry name" value="4-PPantetheinyl_Trfase_dom"/>
</dbReference>
<protein>
    <submittedName>
        <fullName evidence="7">Phosphopantetheine--protein transferase domain protein</fullName>
    </submittedName>
</protein>
<dbReference type="Gene3D" id="3.90.470.20">
    <property type="entry name" value="4'-phosphopantetheinyl transferase domain"/>
    <property type="match status" value="1"/>
</dbReference>
<keyword evidence="8" id="KW-1185">Reference proteome</keyword>
<evidence type="ECO:0000256" key="3">
    <source>
        <dbReference type="ARBA" id="ARBA00022679"/>
    </source>
</evidence>
<organism evidence="7 8">
    <name type="scientific">[Clostridium] hylemonae DSM 15053</name>
    <dbReference type="NCBI Taxonomy" id="553973"/>
    <lineage>
        <taxon>Bacteria</taxon>
        <taxon>Bacillati</taxon>
        <taxon>Bacillota</taxon>
        <taxon>Clostridia</taxon>
        <taxon>Lachnospirales</taxon>
        <taxon>Lachnospiraceae</taxon>
    </lineage>
</organism>
<dbReference type="SUPFAM" id="SSF56214">
    <property type="entry name" value="4'-phosphopantetheinyl transferase"/>
    <property type="match status" value="1"/>
</dbReference>
<dbReference type="eggNOG" id="COG2091">
    <property type="taxonomic scope" value="Bacteria"/>
</dbReference>
<dbReference type="GO" id="GO:0005829">
    <property type="term" value="C:cytosol"/>
    <property type="evidence" value="ECO:0007669"/>
    <property type="project" value="TreeGrafter"/>
</dbReference>
<evidence type="ECO:0000313" key="7">
    <source>
        <dbReference type="EMBL" id="EEG73988.1"/>
    </source>
</evidence>
<dbReference type="RefSeq" id="WP_006443341.1">
    <property type="nucleotide sequence ID" value="NZ_CP036524.1"/>
</dbReference>
<accession>C0C1H4</accession>
<dbReference type="STRING" id="553973.CLOHYLEM_05994"/>
<comment type="cofactor">
    <cofactor evidence="1">
        <name>Mg(2+)</name>
        <dbReference type="ChEBI" id="CHEBI:18420"/>
    </cofactor>
</comment>
<dbReference type="Proteomes" id="UP000004893">
    <property type="component" value="Unassembled WGS sequence"/>
</dbReference>
<keyword evidence="4" id="KW-0479">Metal-binding</keyword>
<dbReference type="InterPro" id="IPR050559">
    <property type="entry name" value="P-Pant_transferase_sf"/>
</dbReference>
<dbReference type="OrthoDB" id="9808281at2"/>
<proteinExistence type="inferred from homology"/>
<comment type="caution">
    <text evidence="7">The sequence shown here is derived from an EMBL/GenBank/DDBJ whole genome shotgun (WGS) entry which is preliminary data.</text>
</comment>
<dbReference type="HOGENOM" id="CLU_057011_6_2_9"/>
<dbReference type="NCBIfam" id="TIGR00556">
    <property type="entry name" value="pantethn_trn"/>
    <property type="match status" value="1"/>
</dbReference>
<name>C0C1H4_9FIRM</name>
<dbReference type="PANTHER" id="PTHR12215:SF10">
    <property type="entry name" value="L-AMINOADIPATE-SEMIALDEHYDE DEHYDROGENASE-PHOSPHOPANTETHEINYL TRANSFERASE"/>
    <property type="match status" value="1"/>
</dbReference>
<keyword evidence="5" id="KW-0460">Magnesium</keyword>
<dbReference type="AlphaFoldDB" id="C0C1H4"/>
<dbReference type="GO" id="GO:0008897">
    <property type="term" value="F:holo-[acyl-carrier-protein] synthase activity"/>
    <property type="evidence" value="ECO:0007669"/>
    <property type="project" value="InterPro"/>
</dbReference>
<reference evidence="7" key="1">
    <citation type="submission" date="2009-02" db="EMBL/GenBank/DDBJ databases">
        <authorList>
            <person name="Fulton L."/>
            <person name="Clifton S."/>
            <person name="Fulton B."/>
            <person name="Xu J."/>
            <person name="Minx P."/>
            <person name="Pepin K.H."/>
            <person name="Johnson M."/>
            <person name="Bhonagiri V."/>
            <person name="Nash W.E."/>
            <person name="Mardis E.R."/>
            <person name="Wilson R.K."/>
        </authorList>
    </citation>
    <scope>NUCLEOTIDE SEQUENCE [LARGE SCALE GENOMIC DNA]</scope>
    <source>
        <strain evidence="7">DSM 15053</strain>
    </source>
</reference>
<dbReference type="Pfam" id="PF01648">
    <property type="entry name" value="ACPS"/>
    <property type="match status" value="1"/>
</dbReference>
<dbReference type="GO" id="GO:0019878">
    <property type="term" value="P:lysine biosynthetic process via aminoadipic acid"/>
    <property type="evidence" value="ECO:0007669"/>
    <property type="project" value="TreeGrafter"/>
</dbReference>
<keyword evidence="3 7" id="KW-0808">Transferase</keyword>
<dbReference type="InterPro" id="IPR004568">
    <property type="entry name" value="Ppantetheine-prot_Trfase_dom"/>
</dbReference>